<evidence type="ECO:0000313" key="1">
    <source>
        <dbReference type="EMBL" id="NGZ43074.1"/>
    </source>
</evidence>
<dbReference type="EMBL" id="SEWW01000001">
    <property type="protein sequence ID" value="NGZ43074.1"/>
    <property type="molecule type" value="Genomic_DNA"/>
</dbReference>
<organism evidence="1 2">
    <name type="scientific">Aquirufa beregesia</name>
    <dbReference type="NCBI Taxonomy" id="2516556"/>
    <lineage>
        <taxon>Bacteria</taxon>
        <taxon>Pseudomonadati</taxon>
        <taxon>Bacteroidota</taxon>
        <taxon>Cytophagia</taxon>
        <taxon>Cytophagales</taxon>
        <taxon>Flectobacillaceae</taxon>
        <taxon>Aquirufa</taxon>
    </lineage>
</organism>
<proteinExistence type="predicted"/>
<dbReference type="Pfam" id="PF14356">
    <property type="entry name" value="DUF4403"/>
    <property type="match status" value="1"/>
</dbReference>
<protein>
    <submittedName>
        <fullName evidence="1">DUF4403 family protein</fullName>
    </submittedName>
</protein>
<gene>
    <name evidence="1" type="ORF">EWU23_01135</name>
</gene>
<sequence>MGMALFWGFDAGDIGIGMDYSEKIKSIMRYFLLLLLAFLGFSCRKATLLPSKPAIYQEKFNQLKPSFTEVDFEFSYDTLQKWLQLRPGKTMFQTGSNTSIVGFPLQVNLLNAAKIQGNNDRTLSLKLPISFTAEPSLAGFSAGKVNGQMDLTVQADIVSKPISALSVQQIKYSYQWKEKPSLRVAGFGVNVSSVIDRLLASKQEQLVSQLSAQINQSLQVTHLEKMLNSTIHSMPVADFMLHPTVSQIALDHVVLGTNSVRGTAYVNSSLEFTNVFDNRVLQKNALKLISTVPSVTESGAPFSVQLSWEYLRSLVETQMRKGAKQPNLTLTLQTTDTRWIHCTILGYKGKASSFSFDFIPVLLEDNKLSIRLVSKELSGLSFPSNLFKKQVVNRLERNLNQFNIDPMLFIDRSKWMNSGLIDSDMNIRLDSLQWNLEVLNVLGKIQGKWLIRK</sequence>
<name>A0ABX0ERS6_9BACT</name>
<evidence type="ECO:0000313" key="2">
    <source>
        <dbReference type="Proteomes" id="UP001318301"/>
    </source>
</evidence>
<dbReference type="InterPro" id="IPR025515">
    <property type="entry name" value="DUF4403"/>
</dbReference>
<dbReference type="Proteomes" id="UP001318301">
    <property type="component" value="Unassembled WGS sequence"/>
</dbReference>
<comment type="caution">
    <text evidence="1">The sequence shown here is derived from an EMBL/GenBank/DDBJ whole genome shotgun (WGS) entry which is preliminary data.</text>
</comment>
<reference evidence="1 2" key="1">
    <citation type="submission" date="2019-02" db="EMBL/GenBank/DDBJ databases">
        <title>Genome of a new Bacteroidetes strain.</title>
        <authorList>
            <person name="Pitt A."/>
        </authorList>
    </citation>
    <scope>NUCLEOTIDE SEQUENCE [LARGE SCALE GENOMIC DNA]</scope>
    <source>
        <strain evidence="1 2">50C-KIRBA</strain>
    </source>
</reference>
<keyword evidence="2" id="KW-1185">Reference proteome</keyword>
<accession>A0ABX0ERS6</accession>